<evidence type="ECO:0000313" key="3">
    <source>
        <dbReference type="EMBL" id="MUG65425.1"/>
    </source>
</evidence>
<sequence>MSKKIVAIDMDDTICHLIPKAISYHNAQYDQPQLAMEHITSFNLHGIWHPQCTEDVFFGRPGLYEELDIFDEHTVEEIRKMMTDYDVIVITAARPSSVPEKWKWMQQHLPFIPYDNFFVAKRKYLVDFDLLIDDGPHNVIAAREAGKQTILIPRPWNAHIQKDYVLKDSWDGMYELVGELLSEKPDGRE</sequence>
<evidence type="ECO:0000256" key="2">
    <source>
        <dbReference type="PIRSR" id="PIRSR610708-1"/>
    </source>
</evidence>
<accession>A0A268EQN3</accession>
<dbReference type="Proteomes" id="UP000215596">
    <property type="component" value="Unassembled WGS sequence"/>
</dbReference>
<dbReference type="GO" id="GO:0008253">
    <property type="term" value="F:5'-nucleotidase activity"/>
    <property type="evidence" value="ECO:0007669"/>
    <property type="project" value="InterPro"/>
</dbReference>
<keyword evidence="6" id="KW-1185">Reference proteome</keyword>
<protein>
    <submittedName>
        <fullName evidence="4">Uncharacterized protein</fullName>
    </submittedName>
</protein>
<evidence type="ECO:0000313" key="6">
    <source>
        <dbReference type="Proteomes" id="UP000435177"/>
    </source>
</evidence>
<dbReference type="SFLD" id="SFLDS00003">
    <property type="entry name" value="Haloacid_Dehalogenase"/>
    <property type="match status" value="1"/>
</dbReference>
<evidence type="ECO:0000256" key="1">
    <source>
        <dbReference type="ARBA" id="ARBA00009589"/>
    </source>
</evidence>
<dbReference type="InterPro" id="IPR036412">
    <property type="entry name" value="HAD-like_sf"/>
</dbReference>
<feature type="active site" description="Nucleophile" evidence="2">
    <location>
        <position position="9"/>
    </location>
</feature>
<dbReference type="OrthoDB" id="278110at2"/>
<proteinExistence type="inferred from homology"/>
<dbReference type="InterPro" id="IPR023214">
    <property type="entry name" value="HAD_sf"/>
</dbReference>
<dbReference type="SFLD" id="SFLDG01126">
    <property type="entry name" value="C1.2:_Nucleotidase_Like"/>
    <property type="match status" value="1"/>
</dbReference>
<dbReference type="Gene3D" id="3.40.50.1000">
    <property type="entry name" value="HAD superfamily/HAD-like"/>
    <property type="match status" value="1"/>
</dbReference>
<dbReference type="Pfam" id="PF06941">
    <property type="entry name" value="NT5C"/>
    <property type="match status" value="1"/>
</dbReference>
<dbReference type="EMBL" id="WOAA01000002">
    <property type="protein sequence ID" value="MUG65425.1"/>
    <property type="molecule type" value="Genomic_DNA"/>
</dbReference>
<dbReference type="InterPro" id="IPR010708">
    <property type="entry name" value="5'(3')-deoxyribonucleotidase"/>
</dbReference>
<organism evidence="4 5">
    <name type="scientific">Paenibacillus campinasensis</name>
    <dbReference type="NCBI Taxonomy" id="66347"/>
    <lineage>
        <taxon>Bacteria</taxon>
        <taxon>Bacillati</taxon>
        <taxon>Bacillota</taxon>
        <taxon>Bacilli</taxon>
        <taxon>Bacillales</taxon>
        <taxon>Paenibacillaceae</taxon>
        <taxon>Paenibacillus</taxon>
    </lineage>
</organism>
<dbReference type="SFLD" id="SFLDG01146">
    <property type="entry name" value="C1.2.2"/>
    <property type="match status" value="1"/>
</dbReference>
<evidence type="ECO:0000313" key="4">
    <source>
        <dbReference type="EMBL" id="PAD75432.1"/>
    </source>
</evidence>
<dbReference type="GO" id="GO:0009223">
    <property type="term" value="P:pyrimidine deoxyribonucleotide catabolic process"/>
    <property type="evidence" value="ECO:0007669"/>
    <property type="project" value="TreeGrafter"/>
</dbReference>
<feature type="active site" description="Proton donor" evidence="2">
    <location>
        <position position="11"/>
    </location>
</feature>
<dbReference type="AlphaFoldDB" id="A0A268EQN3"/>
<evidence type="ECO:0000313" key="5">
    <source>
        <dbReference type="Proteomes" id="UP000215596"/>
    </source>
</evidence>
<reference evidence="3 6" key="2">
    <citation type="submission" date="2019-11" db="EMBL/GenBank/DDBJ databases">
        <title>Draft genome sequences of five Paenibacillus species of dairy origin.</title>
        <authorList>
            <person name="Olajide A.M."/>
            <person name="Chen S."/>
            <person name="Lapointe G."/>
        </authorList>
    </citation>
    <scope>NUCLEOTIDE SEQUENCE [LARGE SCALE GENOMIC DNA]</scope>
    <source>
        <strain evidence="3 6">3CS1</strain>
    </source>
</reference>
<dbReference type="PANTHER" id="PTHR16504">
    <property type="entry name" value="5'(3')-DEOXYRIBONUCLEOTIDASE"/>
    <property type="match status" value="1"/>
</dbReference>
<gene>
    <name evidence="4" type="ORF">CHH67_14560</name>
    <name evidence="3" type="ORF">GNP94_05320</name>
</gene>
<dbReference type="Proteomes" id="UP000435177">
    <property type="component" value="Unassembled WGS sequence"/>
</dbReference>
<dbReference type="RefSeq" id="WP_095265922.1">
    <property type="nucleotide sequence ID" value="NZ_NPBY01000045.1"/>
</dbReference>
<comment type="similarity">
    <text evidence="1">Belongs to the 5'(3')-deoxyribonucleotidase family.</text>
</comment>
<dbReference type="SUPFAM" id="SSF56784">
    <property type="entry name" value="HAD-like"/>
    <property type="match status" value="1"/>
</dbReference>
<name>A0A268EQN3_9BACL</name>
<comment type="caution">
    <text evidence="4">The sequence shown here is derived from an EMBL/GenBank/DDBJ whole genome shotgun (WGS) entry which is preliminary data.</text>
</comment>
<reference evidence="4 5" key="1">
    <citation type="submission" date="2017-07" db="EMBL/GenBank/DDBJ databases">
        <title>Isolation and whole genome analysis of endospore-forming bacteria from heroin.</title>
        <authorList>
            <person name="Kalinowski J."/>
            <person name="Ahrens B."/>
            <person name="Al-Dilaimi A."/>
            <person name="Winkler A."/>
            <person name="Wibberg D."/>
            <person name="Schleenbecker U."/>
            <person name="Ruckert C."/>
            <person name="Wolfel R."/>
            <person name="Grass G."/>
        </authorList>
    </citation>
    <scope>NUCLEOTIDE SEQUENCE [LARGE SCALE GENOMIC DNA]</scope>
    <source>
        <strain evidence="4 5">7537-G1</strain>
    </source>
</reference>
<dbReference type="PANTHER" id="PTHR16504:SF4">
    <property type="entry name" value="5'(3')-DEOXYRIBONUCLEOTIDASE"/>
    <property type="match status" value="1"/>
</dbReference>
<dbReference type="EMBL" id="NPBY01000045">
    <property type="protein sequence ID" value="PAD75432.1"/>
    <property type="molecule type" value="Genomic_DNA"/>
</dbReference>